<reference evidence="2 3" key="1">
    <citation type="submission" date="2023-07" db="EMBL/GenBank/DDBJ databases">
        <title>Genomic Encyclopedia of Type Strains, Phase IV (KMG-IV): sequencing the most valuable type-strain genomes for metagenomic binning, comparative biology and taxonomic classification.</title>
        <authorList>
            <person name="Goeker M."/>
        </authorList>
    </citation>
    <scope>NUCLEOTIDE SEQUENCE [LARGE SCALE GENOMIC DNA]</scope>
    <source>
        <strain evidence="2 3">DSM 19619</strain>
    </source>
</reference>
<comment type="caution">
    <text evidence="2">The sequence shown here is derived from an EMBL/GenBank/DDBJ whole genome shotgun (WGS) entry which is preliminary data.</text>
</comment>
<keyword evidence="3" id="KW-1185">Reference proteome</keyword>
<protein>
    <submittedName>
        <fullName evidence="2">Uncharacterized protein</fullName>
    </submittedName>
</protein>
<name>A0ABU0JHD3_9HYPH</name>
<feature type="region of interest" description="Disordered" evidence="1">
    <location>
        <begin position="254"/>
        <end position="278"/>
    </location>
</feature>
<dbReference type="RefSeq" id="WP_307280208.1">
    <property type="nucleotide sequence ID" value="NZ_JAUSVX010000013.1"/>
</dbReference>
<sequence length="1069" mass="108657">MTAFSPALGRTAAVRPDTPSTAGQDTRFFLDETAPGDGDGTIVSAPWFNAVSAALRQLAAAGGAELDDANENLLVEGVLGIVRSLLAAAPWTGDAVARGSLVTFGGGLWYALRDVAAGLAPSRDAPSDWQLLVEGVAPATATGARIVVKTTAVTDADEAVFHFAAGHGVTVGMLCEQPGALVPVTEVTATTVRIATALTTKIGAGKPVAFIGAAGMGVVKPDQVSTMVTAGGALRALGFDATFRGKDASIVSRSGVRPHKKARGARVPSSTGIGGNPDDPMHVGYDTTFDQPVVYGKPNTRPRSLYDLLRDMGANAEGYRSRKTPFANRPDLISLLKANDLVVLSRPRYYVDGTIPAGLLTGKTILVVTPSGKSAIVQTGPTSTTLDLTGATDLTIIGQLKISYRDWSAAATPAVKVGTGAKRIDIDQLVIERAGIGLQVTGALERIGIGTLSLGDCASIGLDVVGDKVGGNPAQDIRIGRINYRGTATEGLRTSKDVATAAATATIALKNTTGVYANMKAYGLNILDGTTVLSVNAGAATVTLSAAPTAAIPADTTLTFGLQLGCTVIRLEDYSSDISIGSARIIGGGRALQTLSAGVGGPQQPARLRIRDLIASGQTLECIRLEDGSDVEIVDFKLSGGAGRAIYATTGYLGRLRLRGGVITGFADAAVKWSATSALDSVLDDITYWGNCITGSDKNAIQIDAGADNLTIRGGIAGRSPDWVAASGTGTFADNPADGQALAIDGVALVFKASASSRLHVQIATTLAGTLANLMAMLDQVPRWRLRQNSYALAGTVLTITRKVTGTAGNAVTLSTTTTAALSGATLAGGVGTPTETGSIHLSGAAHRNIRIEGHDVQTLPIVNDTTTMGVDIVRCPGYLAPDRPSLPVAVRGAVANGAYSIGRFMAGRFAILGVSLGLSAGSCNVDILLDGEAITTASIAASAARGVRRASVVDPSAGYTVGQGMNVVGGTRTVAANLKAVAVGPAGELLTLGVNTPGLYTALPANPAAVAVGAATVMLEWATGADTLFSIPYFIDASRGGIDVSLQVSGASGAADLTGALLIADLGL</sequence>
<organism evidence="2 3">
    <name type="scientific">Labrys wisconsinensis</name>
    <dbReference type="NCBI Taxonomy" id="425677"/>
    <lineage>
        <taxon>Bacteria</taxon>
        <taxon>Pseudomonadati</taxon>
        <taxon>Pseudomonadota</taxon>
        <taxon>Alphaproteobacteria</taxon>
        <taxon>Hyphomicrobiales</taxon>
        <taxon>Xanthobacteraceae</taxon>
        <taxon>Labrys</taxon>
    </lineage>
</organism>
<dbReference type="Proteomes" id="UP001242480">
    <property type="component" value="Unassembled WGS sequence"/>
</dbReference>
<accession>A0ABU0JHD3</accession>
<dbReference type="EMBL" id="JAUSVX010000013">
    <property type="protein sequence ID" value="MDQ0472828.1"/>
    <property type="molecule type" value="Genomic_DNA"/>
</dbReference>
<evidence type="ECO:0000313" key="3">
    <source>
        <dbReference type="Proteomes" id="UP001242480"/>
    </source>
</evidence>
<proteinExistence type="predicted"/>
<evidence type="ECO:0000313" key="2">
    <source>
        <dbReference type="EMBL" id="MDQ0472828.1"/>
    </source>
</evidence>
<feature type="region of interest" description="Disordered" evidence="1">
    <location>
        <begin position="1"/>
        <end position="25"/>
    </location>
</feature>
<evidence type="ECO:0000256" key="1">
    <source>
        <dbReference type="SAM" id="MobiDB-lite"/>
    </source>
</evidence>
<gene>
    <name evidence="2" type="ORF">QO011_005858</name>
</gene>